<dbReference type="InterPro" id="IPR043502">
    <property type="entry name" value="DNA/RNA_pol_sf"/>
</dbReference>
<dbReference type="Proteomes" id="UP001515500">
    <property type="component" value="Chromosome 11"/>
</dbReference>
<dbReference type="Gene3D" id="3.30.70.270">
    <property type="match status" value="2"/>
</dbReference>
<evidence type="ECO:0000313" key="3">
    <source>
        <dbReference type="RefSeq" id="XP_039134218.1"/>
    </source>
</evidence>
<protein>
    <submittedName>
        <fullName evidence="3">Uncharacterized mitochondrial protein AtMg00860-like</fullName>
    </submittedName>
</protein>
<dbReference type="PANTHER" id="PTHR33064">
    <property type="entry name" value="POL PROTEIN"/>
    <property type="match status" value="1"/>
</dbReference>
<evidence type="ECO:0000313" key="2">
    <source>
        <dbReference type="Proteomes" id="UP001515500"/>
    </source>
</evidence>
<dbReference type="GeneID" id="120271604"/>
<organism evidence="2 3">
    <name type="scientific">Dioscorea cayennensis subsp. rotundata</name>
    <name type="common">White Guinea yam</name>
    <name type="synonym">Dioscorea rotundata</name>
    <dbReference type="NCBI Taxonomy" id="55577"/>
    <lineage>
        <taxon>Eukaryota</taxon>
        <taxon>Viridiplantae</taxon>
        <taxon>Streptophyta</taxon>
        <taxon>Embryophyta</taxon>
        <taxon>Tracheophyta</taxon>
        <taxon>Spermatophyta</taxon>
        <taxon>Magnoliopsida</taxon>
        <taxon>Liliopsida</taxon>
        <taxon>Dioscoreales</taxon>
        <taxon>Dioscoreaceae</taxon>
        <taxon>Dioscorea</taxon>
    </lineage>
</organism>
<dbReference type="RefSeq" id="XP_039134218.1">
    <property type="nucleotide sequence ID" value="XM_039278284.1"/>
</dbReference>
<accession>A0AB40C4X5</accession>
<reference evidence="3" key="1">
    <citation type="submission" date="2025-08" db="UniProtKB">
        <authorList>
            <consortium name="RefSeq"/>
        </authorList>
    </citation>
    <scope>IDENTIFICATION</scope>
</reference>
<dbReference type="PANTHER" id="PTHR33064:SF39">
    <property type="match status" value="1"/>
</dbReference>
<feature type="domain" description="Reverse transcriptase/retrotransposon-derived protein RNase H-like" evidence="1">
    <location>
        <begin position="176"/>
        <end position="219"/>
    </location>
</feature>
<proteinExistence type="predicted"/>
<dbReference type="InterPro" id="IPR051320">
    <property type="entry name" value="Viral_Replic_Matur_Polypro"/>
</dbReference>
<keyword evidence="2" id="KW-1185">Reference proteome</keyword>
<name>A0AB40C4X5_DIOCR</name>
<gene>
    <name evidence="3" type="primary">LOC120271604</name>
</gene>
<dbReference type="SUPFAM" id="SSF56672">
    <property type="entry name" value="DNA/RNA polymerases"/>
    <property type="match status" value="1"/>
</dbReference>
<dbReference type="InterPro" id="IPR043128">
    <property type="entry name" value="Rev_trsase/Diguanyl_cyclase"/>
</dbReference>
<dbReference type="Pfam" id="PF17919">
    <property type="entry name" value="RT_RNaseH_2"/>
    <property type="match status" value="1"/>
</dbReference>
<sequence>MVGRPSAKECSLANNCKRDVFTIAIDLVKEDVQNIIAKPAVQIIVGIELKQLPAHLEYVFLDNDPFYEDSFYGCLENLRRALARYKETNLVLNWEKCQVMVREGIVLGHKISHEGIEVDKAKLDAIGKLPRPKSTKDVRSFLSHMGFYRRFILDFSRISKPLTKLLEKDTLINFDQHCLLVFQTLKEMLVNAPIVKTPDWEFPFDLMCDASDWAVGVVLG</sequence>
<evidence type="ECO:0000259" key="1">
    <source>
        <dbReference type="Pfam" id="PF17919"/>
    </source>
</evidence>
<dbReference type="AlphaFoldDB" id="A0AB40C4X5"/>
<dbReference type="InterPro" id="IPR041577">
    <property type="entry name" value="RT_RNaseH_2"/>
</dbReference>
<dbReference type="FunFam" id="3.30.70.270:FF:000020">
    <property type="entry name" value="Transposon Tf2-6 polyprotein-like Protein"/>
    <property type="match status" value="1"/>
</dbReference>